<accession>A0A8H4N4P3</accession>
<evidence type="ECO:0000256" key="11">
    <source>
        <dbReference type="ARBA" id="ARBA00071741"/>
    </source>
</evidence>
<dbReference type="Gene3D" id="1.20.58.1220">
    <property type="entry name" value="Exo84p, C-terminal helical domain"/>
    <property type="match status" value="1"/>
</dbReference>
<comment type="subunit">
    <text evidence="10">Component of the exocyst complex.</text>
</comment>
<comment type="similarity">
    <text evidence="2">Belongs to the EXO84 family.</text>
</comment>
<comment type="function">
    <text evidence="9">Involved in the secretory pathway as part of the exocyst complex which tethers secretory vesicles to the sites of exocytosis. Plays a role in both the assembly of the exocyst and the polarization of this complex to specific sites of the plasma membrane for exocytosis. Also involved in assembly of the spliceosome.</text>
</comment>
<feature type="compositionally biased region" description="Pro residues" evidence="13">
    <location>
        <begin position="108"/>
        <end position="133"/>
    </location>
</feature>
<keyword evidence="16" id="KW-1185">Reference proteome</keyword>
<dbReference type="GO" id="GO:0030133">
    <property type="term" value="C:transport vesicle"/>
    <property type="evidence" value="ECO:0007669"/>
    <property type="project" value="UniProtKB-SubCell"/>
</dbReference>
<evidence type="ECO:0000313" key="15">
    <source>
        <dbReference type="EMBL" id="KAF4310974.1"/>
    </source>
</evidence>
<feature type="region of interest" description="Disordered" evidence="13">
    <location>
        <begin position="232"/>
        <end position="252"/>
    </location>
</feature>
<dbReference type="PANTHER" id="PTHR21426">
    <property type="entry name" value="EXOCYST COMPLEX COMPONENT 8"/>
    <property type="match status" value="1"/>
</dbReference>
<keyword evidence="4" id="KW-0813">Transport</keyword>
<feature type="coiled-coil region" evidence="12">
    <location>
        <begin position="408"/>
        <end position="435"/>
    </location>
</feature>
<evidence type="ECO:0000256" key="13">
    <source>
        <dbReference type="SAM" id="MobiDB-lite"/>
    </source>
</evidence>
<dbReference type="OrthoDB" id="642193at2759"/>
<protein>
    <recommendedName>
        <fullName evidence="3">Exocyst complex component EXO84</fullName>
    </recommendedName>
    <alternativeName>
        <fullName evidence="11">Exocyst complex component exo84</fullName>
    </alternativeName>
</protein>
<dbReference type="GO" id="GO:0006893">
    <property type="term" value="P:Golgi to plasma membrane transport"/>
    <property type="evidence" value="ECO:0007669"/>
    <property type="project" value="TreeGrafter"/>
</dbReference>
<dbReference type="InterPro" id="IPR042560">
    <property type="entry name" value="Exo84_C_2"/>
</dbReference>
<feature type="domain" description="Exocyst component Exo84 C-terminal" evidence="14">
    <location>
        <begin position="479"/>
        <end position="679"/>
    </location>
</feature>
<dbReference type="Pfam" id="PF25345">
    <property type="entry name" value="PH_EXO84"/>
    <property type="match status" value="1"/>
</dbReference>
<keyword evidence="5" id="KW-0268">Exocytosis</keyword>
<dbReference type="Gene3D" id="1.20.58.1210">
    <property type="entry name" value="Exo84p, N-terminal helical domain"/>
    <property type="match status" value="1"/>
</dbReference>
<dbReference type="GO" id="GO:0015031">
    <property type="term" value="P:protein transport"/>
    <property type="evidence" value="ECO:0007669"/>
    <property type="project" value="UniProtKB-KW"/>
</dbReference>
<organism evidence="15 16">
    <name type="scientific">Botryosphaeria dothidea</name>
    <dbReference type="NCBI Taxonomy" id="55169"/>
    <lineage>
        <taxon>Eukaryota</taxon>
        <taxon>Fungi</taxon>
        <taxon>Dikarya</taxon>
        <taxon>Ascomycota</taxon>
        <taxon>Pezizomycotina</taxon>
        <taxon>Dothideomycetes</taxon>
        <taxon>Dothideomycetes incertae sedis</taxon>
        <taxon>Botryosphaeriales</taxon>
        <taxon>Botryosphaeriaceae</taxon>
        <taxon>Botryosphaeria</taxon>
    </lineage>
</organism>
<dbReference type="PANTHER" id="PTHR21426:SF12">
    <property type="entry name" value="EXOCYST COMPLEX COMPONENT 8"/>
    <property type="match status" value="1"/>
</dbReference>
<feature type="region of interest" description="Disordered" evidence="13">
    <location>
        <begin position="1"/>
        <end position="142"/>
    </location>
</feature>
<evidence type="ECO:0000256" key="4">
    <source>
        <dbReference type="ARBA" id="ARBA00022448"/>
    </source>
</evidence>
<comment type="caution">
    <text evidence="15">The sequence shown here is derived from an EMBL/GenBank/DDBJ whole genome shotgun (WGS) entry which is preliminary data.</text>
</comment>
<evidence type="ECO:0000256" key="5">
    <source>
        <dbReference type="ARBA" id="ARBA00022483"/>
    </source>
</evidence>
<evidence type="ECO:0000256" key="2">
    <source>
        <dbReference type="ARBA" id="ARBA00007210"/>
    </source>
</evidence>
<evidence type="ECO:0000256" key="9">
    <source>
        <dbReference type="ARBA" id="ARBA00057052"/>
    </source>
</evidence>
<feature type="coiled-coil region" evidence="12">
    <location>
        <begin position="167"/>
        <end position="230"/>
    </location>
</feature>
<dbReference type="FunFam" id="2.30.29.30:FF:000264">
    <property type="entry name" value="Potential exocyst complex component Exo84"/>
    <property type="match status" value="1"/>
</dbReference>
<reference evidence="15" key="1">
    <citation type="submission" date="2020-04" db="EMBL/GenBank/DDBJ databases">
        <title>Genome Assembly and Annotation of Botryosphaeria dothidea sdau 11-99, a Latent Pathogen of Apple Fruit Ring Rot in China.</title>
        <authorList>
            <person name="Yu C."/>
            <person name="Diao Y."/>
            <person name="Lu Q."/>
            <person name="Zhao J."/>
            <person name="Cui S."/>
            <person name="Peng C."/>
            <person name="He B."/>
            <person name="Liu H."/>
        </authorList>
    </citation>
    <scope>NUCLEOTIDE SEQUENCE [LARGE SCALE GENOMIC DNA]</scope>
    <source>
        <strain evidence="15">Sdau11-99</strain>
    </source>
</reference>
<evidence type="ECO:0000256" key="12">
    <source>
        <dbReference type="SAM" id="Coils"/>
    </source>
</evidence>
<dbReference type="InterPro" id="IPR033961">
    <property type="entry name" value="Exo84"/>
</dbReference>
<dbReference type="Proteomes" id="UP000572817">
    <property type="component" value="Unassembled WGS sequence"/>
</dbReference>
<dbReference type="Gene3D" id="2.30.29.30">
    <property type="entry name" value="Pleckstrin-homology domain (PH domain)/Phosphotyrosine-binding domain (PTB)"/>
    <property type="match status" value="1"/>
</dbReference>
<proteinExistence type="inferred from homology"/>
<dbReference type="AlphaFoldDB" id="A0A8H4N4P3"/>
<keyword evidence="8" id="KW-0968">Cytoplasmic vesicle</keyword>
<dbReference type="Pfam" id="PF16528">
    <property type="entry name" value="Exo84_C"/>
    <property type="match status" value="1"/>
</dbReference>
<dbReference type="InterPro" id="IPR032403">
    <property type="entry name" value="Exo84_C"/>
</dbReference>
<dbReference type="InterPro" id="IPR011993">
    <property type="entry name" value="PH-like_dom_sf"/>
</dbReference>
<name>A0A8H4N4P3_9PEZI</name>
<comment type="subcellular location">
    <subcellularLocation>
        <location evidence="1">Cytoplasmic vesicle</location>
        <location evidence="1">Secretory vesicle</location>
    </subcellularLocation>
</comment>
<dbReference type="SUPFAM" id="SSF74788">
    <property type="entry name" value="Cullin repeat-like"/>
    <property type="match status" value="1"/>
</dbReference>
<dbReference type="EMBL" id="WWBZ02000012">
    <property type="protein sequence ID" value="KAF4310974.1"/>
    <property type="molecule type" value="Genomic_DNA"/>
</dbReference>
<gene>
    <name evidence="15" type="ORF">GTA08_BOTSDO13497</name>
</gene>
<dbReference type="GO" id="GO:0006887">
    <property type="term" value="P:exocytosis"/>
    <property type="evidence" value="ECO:0007669"/>
    <property type="project" value="UniProtKB-KW"/>
</dbReference>
<evidence type="ECO:0000259" key="14">
    <source>
        <dbReference type="Pfam" id="PF16528"/>
    </source>
</evidence>
<evidence type="ECO:0000256" key="7">
    <source>
        <dbReference type="ARBA" id="ARBA00023054"/>
    </source>
</evidence>
<feature type="compositionally biased region" description="Low complexity" evidence="13">
    <location>
        <begin position="48"/>
        <end position="68"/>
    </location>
</feature>
<evidence type="ECO:0000256" key="3">
    <source>
        <dbReference type="ARBA" id="ARBA00021269"/>
    </source>
</evidence>
<evidence type="ECO:0000256" key="1">
    <source>
        <dbReference type="ARBA" id="ARBA00004398"/>
    </source>
</evidence>
<keyword evidence="6" id="KW-0653">Protein transport</keyword>
<evidence type="ECO:0000256" key="10">
    <source>
        <dbReference type="ARBA" id="ARBA00065378"/>
    </source>
</evidence>
<dbReference type="Pfam" id="PF08700">
    <property type="entry name" value="VPS51_Exo84_N"/>
    <property type="match status" value="1"/>
</dbReference>
<dbReference type="InterPro" id="IPR016159">
    <property type="entry name" value="Cullin_repeat-like_dom_sf"/>
</dbReference>
<sequence>MSEKEKGRGMSLRKKKTTRPKISAPKQISGPLPENLQGPTIPDEFRQKAQAARAQQAAAAAGDDSAGASSGGGQPLNAPRERPQPAGGKTSDLVKRRYSTRFNQLPNEYPPGGPPLPAVPGIPKQFAPPPPPDSKPDGPGGHHIKVDIKALRDPNLRPEQYVASLLADASEADIQRYQEELRKVKNRASTELQHNVYQNRTQFIKISKEADKLKGEMRTLRALMSDLTSTLGQATSSGSFKSAETGTSRRNANRSSVANLEALWNTHLQTLWKRVEGSQKFLPAIPGRHIVYESGRWVELNAATWKVRRRVHLILLNDHFLVAAEKKRADAPQNSREAKQQAQQTQLVAVRCWPLQDVQMVDLSTRTSTGRDQGEKKRAADSINVRVGAESFTFANPGHDQVEKATVLSSFRKAMEDLRKNLEAETEERSKTNDSVNYYATRDLSVLKEQDLLEGLGENATQNRSSMFVDVDGKRQSIRWVESQLDELDIDIALHRFEEAVDKVDRLRRISKSIKGNSVAQEIFAFKVNERAAKLAGLLTRQLQETHNWQTATKRHVDWLVQLGFEDRAREAYLEARSGTVKKRTRQCVFDGDLHQYIFQISFIYFTIIRNTVLTYQSCFQPTMMSACVKWAKDHVEDFNSILARQLSTIDSESTMWQECMERAREHGAMLAEVGLDFKDLIGKGVGNRDSGIDFGTQQEGPTGLGLST</sequence>
<evidence type="ECO:0000256" key="8">
    <source>
        <dbReference type="ARBA" id="ARBA00023329"/>
    </source>
</evidence>
<dbReference type="GO" id="GO:0000145">
    <property type="term" value="C:exocyst"/>
    <property type="evidence" value="ECO:0007669"/>
    <property type="project" value="InterPro"/>
</dbReference>
<evidence type="ECO:0000256" key="6">
    <source>
        <dbReference type="ARBA" id="ARBA00022927"/>
    </source>
</evidence>
<evidence type="ECO:0000313" key="16">
    <source>
        <dbReference type="Proteomes" id="UP000572817"/>
    </source>
</evidence>
<keyword evidence="7 12" id="KW-0175">Coiled coil</keyword>
<dbReference type="InterPro" id="IPR042561">
    <property type="entry name" value="Exo84_C_1"/>
</dbReference>